<keyword evidence="2" id="KW-1185">Reference proteome</keyword>
<protein>
    <submittedName>
        <fullName evidence="1">Uncharacterized protein</fullName>
    </submittedName>
</protein>
<sequence length="59" mass="6671">MFHFGLSELNNKIKGRVYQVLSSPSRVLAYPPGPPALLQQPEVRYPIVSNLFLSRSTKK</sequence>
<reference evidence="1" key="2">
    <citation type="submission" date="2023-04" db="EMBL/GenBank/DDBJ databases">
        <authorList>
            <person name="Bruccoleri R.E."/>
            <person name="Oakeley E.J."/>
            <person name="Faust A.-M."/>
            <person name="Dessus-Babus S."/>
            <person name="Altorfer M."/>
            <person name="Burckhardt D."/>
            <person name="Oertli M."/>
            <person name="Naumann U."/>
            <person name="Petersen F."/>
            <person name="Wong J."/>
        </authorList>
    </citation>
    <scope>NUCLEOTIDE SEQUENCE</scope>
    <source>
        <strain evidence="1">GSM-AAB239-AS_SAM_17_03QT</strain>
        <tissue evidence="1">Leaf</tissue>
    </source>
</reference>
<evidence type="ECO:0000313" key="2">
    <source>
        <dbReference type="Proteomes" id="UP001140949"/>
    </source>
</evidence>
<reference evidence="1" key="1">
    <citation type="journal article" date="2023" name="GigaByte">
        <title>Genome assembly of the bearded iris, Iris pallida Lam.</title>
        <authorList>
            <person name="Bruccoleri R.E."/>
            <person name="Oakeley E.J."/>
            <person name="Faust A.M.E."/>
            <person name="Altorfer M."/>
            <person name="Dessus-Babus S."/>
            <person name="Burckhardt D."/>
            <person name="Oertli M."/>
            <person name="Naumann U."/>
            <person name="Petersen F."/>
            <person name="Wong J."/>
        </authorList>
    </citation>
    <scope>NUCLEOTIDE SEQUENCE</scope>
    <source>
        <strain evidence="1">GSM-AAB239-AS_SAM_17_03QT</strain>
    </source>
</reference>
<dbReference type="EMBL" id="JANAVB010010794">
    <property type="protein sequence ID" value="KAJ6838371.1"/>
    <property type="molecule type" value="Genomic_DNA"/>
</dbReference>
<dbReference type="Proteomes" id="UP001140949">
    <property type="component" value="Unassembled WGS sequence"/>
</dbReference>
<proteinExistence type="predicted"/>
<evidence type="ECO:0000313" key="1">
    <source>
        <dbReference type="EMBL" id="KAJ6838371.1"/>
    </source>
</evidence>
<accession>A0AAX6HCR0</accession>
<organism evidence="1 2">
    <name type="scientific">Iris pallida</name>
    <name type="common">Sweet iris</name>
    <dbReference type="NCBI Taxonomy" id="29817"/>
    <lineage>
        <taxon>Eukaryota</taxon>
        <taxon>Viridiplantae</taxon>
        <taxon>Streptophyta</taxon>
        <taxon>Embryophyta</taxon>
        <taxon>Tracheophyta</taxon>
        <taxon>Spermatophyta</taxon>
        <taxon>Magnoliopsida</taxon>
        <taxon>Liliopsida</taxon>
        <taxon>Asparagales</taxon>
        <taxon>Iridaceae</taxon>
        <taxon>Iridoideae</taxon>
        <taxon>Irideae</taxon>
        <taxon>Iris</taxon>
    </lineage>
</organism>
<name>A0AAX6HCR0_IRIPA</name>
<dbReference type="AlphaFoldDB" id="A0AAX6HCR0"/>
<gene>
    <name evidence="1" type="ORF">M6B38_321590</name>
</gene>
<comment type="caution">
    <text evidence="1">The sequence shown here is derived from an EMBL/GenBank/DDBJ whole genome shotgun (WGS) entry which is preliminary data.</text>
</comment>